<sequence length="105" mass="11806">MKTLSFTAGLLLLLLLTVYHCTTMPHGPNEMSPASCCFKFFPKRIPKPHIISIIKTHKRCSEKAFVVGTPYGPLCVRQALDWAKKAFNEQSSENQSCCPVVFVLY</sequence>
<dbReference type="GeneID" id="108901959"/>
<organism evidence="4 5">
    <name type="scientific">Lates calcarifer</name>
    <name type="common">Barramundi</name>
    <name type="synonym">Holocentrus calcarifer</name>
    <dbReference type="NCBI Taxonomy" id="8187"/>
    <lineage>
        <taxon>Eukaryota</taxon>
        <taxon>Metazoa</taxon>
        <taxon>Chordata</taxon>
        <taxon>Craniata</taxon>
        <taxon>Vertebrata</taxon>
        <taxon>Euteleostomi</taxon>
        <taxon>Actinopterygii</taxon>
        <taxon>Neopterygii</taxon>
        <taxon>Teleostei</taxon>
        <taxon>Neoteleostei</taxon>
        <taxon>Acanthomorphata</taxon>
        <taxon>Carangaria</taxon>
        <taxon>Carangaria incertae sedis</taxon>
        <taxon>Centropomidae</taxon>
        <taxon>Lates</taxon>
    </lineage>
</organism>
<dbReference type="Pfam" id="PF00048">
    <property type="entry name" value="IL8"/>
    <property type="match status" value="1"/>
</dbReference>
<protein>
    <submittedName>
        <fullName evidence="5">C-C motif chemokine 4-like isoform X1</fullName>
    </submittedName>
    <submittedName>
        <fullName evidence="6">C-C motif chemokine 4-like isoform X2</fullName>
    </submittedName>
</protein>
<gene>
    <name evidence="5 6" type="primary">LOC108901959</name>
</gene>
<dbReference type="InterPro" id="IPR036048">
    <property type="entry name" value="Interleukin_8-like_sf"/>
</dbReference>
<feature type="chain" id="PRO_5044709992" evidence="2">
    <location>
        <begin position="24"/>
        <end position="105"/>
    </location>
</feature>
<evidence type="ECO:0000313" key="5">
    <source>
        <dbReference type="RefSeq" id="XP_050929578.1"/>
    </source>
</evidence>
<keyword evidence="2" id="KW-0732">Signal</keyword>
<reference evidence="5 6" key="1">
    <citation type="submission" date="2025-04" db="UniProtKB">
        <authorList>
            <consortium name="RefSeq"/>
        </authorList>
    </citation>
    <scope>IDENTIFICATION</scope>
    <source>
        <tissue evidence="5 6">Brain</tissue>
    </source>
</reference>
<dbReference type="Proteomes" id="UP000694890">
    <property type="component" value="Linkage group LG10"/>
</dbReference>
<keyword evidence="1" id="KW-0202">Cytokine</keyword>
<dbReference type="RefSeq" id="XP_050929578.1">
    <property type="nucleotide sequence ID" value="XM_051073621.1"/>
</dbReference>
<evidence type="ECO:0000256" key="2">
    <source>
        <dbReference type="SAM" id="SignalP"/>
    </source>
</evidence>
<dbReference type="SUPFAM" id="SSF54117">
    <property type="entry name" value="Interleukin 8-like chemokines"/>
    <property type="match status" value="1"/>
</dbReference>
<name>A0AAJ8DS97_LATCA</name>
<dbReference type="GO" id="GO:0005615">
    <property type="term" value="C:extracellular space"/>
    <property type="evidence" value="ECO:0007669"/>
    <property type="project" value="UniProtKB-KW"/>
</dbReference>
<dbReference type="InterPro" id="IPR001811">
    <property type="entry name" value="Chemokine_IL8-like_dom"/>
</dbReference>
<dbReference type="RefSeq" id="XP_050929580.1">
    <property type="nucleotide sequence ID" value="XM_051073623.1"/>
</dbReference>
<dbReference type="Gene3D" id="2.40.50.40">
    <property type="match status" value="1"/>
</dbReference>
<evidence type="ECO:0000256" key="1">
    <source>
        <dbReference type="ARBA" id="ARBA00022514"/>
    </source>
</evidence>
<feature type="signal peptide" evidence="2">
    <location>
        <begin position="1"/>
        <end position="23"/>
    </location>
</feature>
<dbReference type="GO" id="GO:0006955">
    <property type="term" value="P:immune response"/>
    <property type="evidence" value="ECO:0007669"/>
    <property type="project" value="InterPro"/>
</dbReference>
<proteinExistence type="predicted"/>
<accession>A0AAJ8DS97</accession>
<evidence type="ECO:0000313" key="6">
    <source>
        <dbReference type="RefSeq" id="XP_050929580.1"/>
    </source>
</evidence>
<evidence type="ECO:0000259" key="3">
    <source>
        <dbReference type="Pfam" id="PF00048"/>
    </source>
</evidence>
<feature type="domain" description="Chemokine interleukin-8-like" evidence="3">
    <location>
        <begin position="35"/>
        <end position="88"/>
    </location>
</feature>
<dbReference type="GO" id="GO:0008009">
    <property type="term" value="F:chemokine activity"/>
    <property type="evidence" value="ECO:0007669"/>
    <property type="project" value="InterPro"/>
</dbReference>
<dbReference type="AlphaFoldDB" id="A0AAJ8DS97"/>
<evidence type="ECO:0000313" key="4">
    <source>
        <dbReference type="Proteomes" id="UP000694890"/>
    </source>
</evidence>